<evidence type="ECO:0000259" key="2">
    <source>
        <dbReference type="Pfam" id="PF04892"/>
    </source>
</evidence>
<feature type="transmembrane region" description="Helical" evidence="1">
    <location>
        <begin position="12"/>
        <end position="33"/>
    </location>
</feature>
<dbReference type="RefSeq" id="WP_230504678.1">
    <property type="nucleotide sequence ID" value="NZ_CAKJTJ010000043.1"/>
</dbReference>
<evidence type="ECO:0000256" key="1">
    <source>
        <dbReference type="SAM" id="Phobius"/>
    </source>
</evidence>
<name>A0ABN8AG45_9BACI</name>
<feature type="transmembrane region" description="Helical" evidence="1">
    <location>
        <begin position="146"/>
        <end position="164"/>
    </location>
</feature>
<evidence type="ECO:0000313" key="3">
    <source>
        <dbReference type="EMBL" id="CAG9623336.1"/>
    </source>
</evidence>
<feature type="domain" description="VanZ-like" evidence="2">
    <location>
        <begin position="13"/>
        <end position="130"/>
    </location>
</feature>
<reference evidence="3 4" key="1">
    <citation type="submission" date="2021-10" db="EMBL/GenBank/DDBJ databases">
        <authorList>
            <person name="Criscuolo A."/>
        </authorList>
    </citation>
    <scope>NUCLEOTIDE SEQUENCE [LARGE SCALE GENOMIC DNA]</scope>
    <source>
        <strain evidence="4">CIP 111883</strain>
    </source>
</reference>
<dbReference type="InterPro" id="IPR006976">
    <property type="entry name" value="VanZ-like"/>
</dbReference>
<sequence length="326" mass="37075">MYKGKLRKNTLVVLGLYTLLTLFFLFVGFGRGFQLEGMSYNLEFDKIPLNFPFGREFTIWFFDMGNFFAFIPFGVIIPLLYRCTFVRFTLLFILSITVIETLQMITGLGAFDVNDITINTLGAMVGYVSQKVVVSNNDKLEGMVRILITSVVFSVITIMVVGSVNKYLDTPGPKIALHDFSNKAEEDLSPFVVNQEEISPEINKYVLSYTDAFTITSLDEDYKAMTGYVAIADGDFEGSITISFISEGIVIYEIGFMASKLDNEWMTFHIPLEGVNDLYISYSIDEEEETLTDVILWDMYLIESNRGQRALHNLNEFISKLFRNSE</sequence>
<keyword evidence="1" id="KW-0472">Membrane</keyword>
<feature type="transmembrane region" description="Helical" evidence="1">
    <location>
        <begin position="59"/>
        <end position="81"/>
    </location>
</feature>
<keyword evidence="1" id="KW-1133">Transmembrane helix</keyword>
<gene>
    <name evidence="3" type="ORF">BACCIP111883_04137</name>
</gene>
<proteinExistence type="predicted"/>
<dbReference type="Pfam" id="PF04892">
    <property type="entry name" value="VanZ"/>
    <property type="match status" value="1"/>
</dbReference>
<organism evidence="3 4">
    <name type="scientific">Sutcliffiella rhizosphaerae</name>
    <dbReference type="NCBI Taxonomy" id="2880967"/>
    <lineage>
        <taxon>Bacteria</taxon>
        <taxon>Bacillati</taxon>
        <taxon>Bacillota</taxon>
        <taxon>Bacilli</taxon>
        <taxon>Bacillales</taxon>
        <taxon>Bacillaceae</taxon>
        <taxon>Sutcliffiella</taxon>
    </lineage>
</organism>
<keyword evidence="4" id="KW-1185">Reference proteome</keyword>
<dbReference type="EMBL" id="CAKJTJ010000043">
    <property type="protein sequence ID" value="CAG9623336.1"/>
    <property type="molecule type" value="Genomic_DNA"/>
</dbReference>
<evidence type="ECO:0000313" key="4">
    <source>
        <dbReference type="Proteomes" id="UP000789833"/>
    </source>
</evidence>
<keyword evidence="1" id="KW-0812">Transmembrane</keyword>
<dbReference type="Proteomes" id="UP000789833">
    <property type="component" value="Unassembled WGS sequence"/>
</dbReference>
<protein>
    <recommendedName>
        <fullName evidence="2">VanZ-like domain-containing protein</fullName>
    </recommendedName>
</protein>
<feature type="transmembrane region" description="Helical" evidence="1">
    <location>
        <begin position="88"/>
        <end position="110"/>
    </location>
</feature>
<accession>A0ABN8AG45</accession>
<comment type="caution">
    <text evidence="3">The sequence shown here is derived from an EMBL/GenBank/DDBJ whole genome shotgun (WGS) entry which is preliminary data.</text>
</comment>